<dbReference type="PROSITE" id="PS50977">
    <property type="entry name" value="HTH_TETR_2"/>
    <property type="match status" value="1"/>
</dbReference>
<dbReference type="OrthoDB" id="9803547at2"/>
<dbReference type="AlphaFoldDB" id="A0A1Y0Y0A0"/>
<dbReference type="EMBL" id="CP021509">
    <property type="protein sequence ID" value="ARW48620.1"/>
    <property type="molecule type" value="Genomic_DNA"/>
</dbReference>
<evidence type="ECO:0000313" key="8">
    <source>
        <dbReference type="Proteomes" id="UP000196205"/>
    </source>
</evidence>
<dbReference type="GO" id="GO:0003677">
    <property type="term" value="F:DNA binding"/>
    <property type="evidence" value="ECO:0007669"/>
    <property type="project" value="UniProtKB-UniRule"/>
</dbReference>
<dbReference type="InterPro" id="IPR011075">
    <property type="entry name" value="TetR_C"/>
</dbReference>
<dbReference type="Gene3D" id="1.10.10.60">
    <property type="entry name" value="Homeodomain-like"/>
    <property type="match status" value="1"/>
</dbReference>
<organism evidence="7 8">
    <name type="scientific">Acetobacter pasteurianus subsp. pasteurianus</name>
    <dbReference type="NCBI Taxonomy" id="481145"/>
    <lineage>
        <taxon>Bacteria</taxon>
        <taxon>Pseudomonadati</taxon>
        <taxon>Pseudomonadota</taxon>
        <taxon>Alphaproteobacteria</taxon>
        <taxon>Acetobacterales</taxon>
        <taxon>Acetobacteraceae</taxon>
        <taxon>Acetobacter</taxon>
    </lineage>
</organism>
<accession>A0A1Y0Y0A0</accession>
<feature type="DNA-binding region" description="H-T-H motif" evidence="4">
    <location>
        <begin position="46"/>
        <end position="65"/>
    </location>
</feature>
<evidence type="ECO:0000256" key="5">
    <source>
        <dbReference type="SAM" id="MobiDB-lite"/>
    </source>
</evidence>
<dbReference type="Gene3D" id="1.10.357.10">
    <property type="entry name" value="Tetracycline Repressor, domain 2"/>
    <property type="match status" value="1"/>
</dbReference>
<dbReference type="InterPro" id="IPR009057">
    <property type="entry name" value="Homeodomain-like_sf"/>
</dbReference>
<name>A0A1Y0Y0A0_ACEPA</name>
<evidence type="ECO:0000259" key="6">
    <source>
        <dbReference type="PROSITE" id="PS50977"/>
    </source>
</evidence>
<dbReference type="Proteomes" id="UP000196205">
    <property type="component" value="Chromosome"/>
</dbReference>
<reference evidence="7 8" key="1">
    <citation type="submission" date="2017-05" db="EMBL/GenBank/DDBJ databases">
        <title>Genome sequence of Acetobacter pasteurianus subsp. pasteurianus strain SRCM101342.</title>
        <authorList>
            <person name="Cho S.H."/>
        </authorList>
    </citation>
    <scope>NUCLEOTIDE SEQUENCE [LARGE SCALE GENOMIC DNA]</scope>
    <source>
        <strain evidence="7 8">SRCM101342</strain>
    </source>
</reference>
<keyword evidence="2 4" id="KW-0238">DNA-binding</keyword>
<dbReference type="SUPFAM" id="SSF46689">
    <property type="entry name" value="Homeodomain-like"/>
    <property type="match status" value="1"/>
</dbReference>
<evidence type="ECO:0000256" key="2">
    <source>
        <dbReference type="ARBA" id="ARBA00023125"/>
    </source>
</evidence>
<dbReference type="Pfam" id="PF00440">
    <property type="entry name" value="TetR_N"/>
    <property type="match status" value="1"/>
</dbReference>
<dbReference type="InterPro" id="IPR036271">
    <property type="entry name" value="Tet_transcr_reg_TetR-rel_C_sf"/>
</dbReference>
<sequence>MNTRNPSHASKAAVAGSGRKRSEAATEAARSAALKLAYDLGPERVTMEAIASHSGVAKTTLYRRWNSAAAVVMDAFLSELTPRIAYRAGQDVKQTLIFALEDLSHALDEPRRKLLRHMVAAAQSTSVLEQAFWDRWIAPRRKAGLEALEQFGMPSETGGLMLDLLYGAFYYRMLIPYAPITDLWIRKIVDQVL</sequence>
<dbReference type="RefSeq" id="WP_080986803.1">
    <property type="nucleotide sequence ID" value="NZ_CP021509.1"/>
</dbReference>
<dbReference type="InterPro" id="IPR001647">
    <property type="entry name" value="HTH_TetR"/>
</dbReference>
<keyword evidence="1" id="KW-0805">Transcription regulation</keyword>
<proteinExistence type="predicted"/>
<evidence type="ECO:0000256" key="1">
    <source>
        <dbReference type="ARBA" id="ARBA00023015"/>
    </source>
</evidence>
<protein>
    <submittedName>
        <fullName evidence="7">Putative HTH-type transcriptional regulator YdeS</fullName>
    </submittedName>
</protein>
<keyword evidence="3" id="KW-0804">Transcription</keyword>
<dbReference type="SUPFAM" id="SSF48498">
    <property type="entry name" value="Tetracyclin repressor-like, C-terminal domain"/>
    <property type="match status" value="1"/>
</dbReference>
<feature type="region of interest" description="Disordered" evidence="5">
    <location>
        <begin position="1"/>
        <end position="24"/>
    </location>
</feature>
<dbReference type="Pfam" id="PF16859">
    <property type="entry name" value="TetR_C_11"/>
    <property type="match status" value="1"/>
</dbReference>
<evidence type="ECO:0000313" key="7">
    <source>
        <dbReference type="EMBL" id="ARW48620.1"/>
    </source>
</evidence>
<feature type="domain" description="HTH tetR-type" evidence="6">
    <location>
        <begin position="23"/>
        <end position="83"/>
    </location>
</feature>
<evidence type="ECO:0000256" key="4">
    <source>
        <dbReference type="PROSITE-ProRule" id="PRU00335"/>
    </source>
</evidence>
<evidence type="ECO:0000256" key="3">
    <source>
        <dbReference type="ARBA" id="ARBA00023163"/>
    </source>
</evidence>
<gene>
    <name evidence="7" type="ORF">S1001342_02320</name>
</gene>